<dbReference type="InterPro" id="IPR020059">
    <property type="entry name" value="Glu/Gln-tRNA-synth_Ib_codon-bd"/>
</dbReference>
<keyword evidence="1" id="KW-0963">Cytoplasm</keyword>
<keyword evidence="2 7" id="KW-0436">Ligase</keyword>
<accession>A0A9N9W392</accession>
<protein>
    <submittedName>
        <fullName evidence="10">Uncharacterized protein</fullName>
    </submittedName>
</protein>
<dbReference type="InterPro" id="IPR011035">
    <property type="entry name" value="Ribosomal_bL25/Gln-tRNA_synth"/>
</dbReference>
<dbReference type="GO" id="GO:0005829">
    <property type="term" value="C:cytosol"/>
    <property type="evidence" value="ECO:0007669"/>
    <property type="project" value="TreeGrafter"/>
</dbReference>
<dbReference type="EMBL" id="CABFNQ020000765">
    <property type="protein sequence ID" value="CAH0042121.1"/>
    <property type="molecule type" value="Genomic_DNA"/>
</dbReference>
<dbReference type="AlphaFoldDB" id="A0A9N9W392"/>
<dbReference type="PANTHER" id="PTHR43097">
    <property type="entry name" value="GLUTAMINE-TRNA LIGASE"/>
    <property type="match status" value="1"/>
</dbReference>
<dbReference type="Gene3D" id="1.10.1160.10">
    <property type="entry name" value="Glutamyl-trna Synthetase, Domain 2"/>
    <property type="match status" value="1"/>
</dbReference>
<evidence type="ECO:0000259" key="9">
    <source>
        <dbReference type="Pfam" id="PF03950"/>
    </source>
</evidence>
<dbReference type="InterPro" id="IPR020058">
    <property type="entry name" value="Glu/Gln-tRNA-synth_Ib_cat-dom"/>
</dbReference>
<evidence type="ECO:0000256" key="4">
    <source>
        <dbReference type="ARBA" id="ARBA00022840"/>
    </source>
</evidence>
<dbReference type="InterPro" id="IPR050132">
    <property type="entry name" value="Gln/Glu-tRNA_Ligase"/>
</dbReference>
<dbReference type="GO" id="GO:0006424">
    <property type="term" value="P:glutamyl-tRNA aminoacylation"/>
    <property type="evidence" value="ECO:0007669"/>
    <property type="project" value="TreeGrafter"/>
</dbReference>
<comment type="caution">
    <text evidence="10">The sequence shown here is derived from an EMBL/GenBank/DDBJ whole genome shotgun (WGS) entry which is preliminary data.</text>
</comment>
<dbReference type="GO" id="GO:0005524">
    <property type="term" value="F:ATP binding"/>
    <property type="evidence" value="ECO:0007669"/>
    <property type="project" value="UniProtKB-KW"/>
</dbReference>
<keyword evidence="6 7" id="KW-0030">Aminoacyl-tRNA synthetase</keyword>
<feature type="domain" description="Glutamyl/glutaminyl-tRNA synthetase class Ib anti-codon binding" evidence="9">
    <location>
        <begin position="67"/>
        <end position="157"/>
    </location>
</feature>
<proteinExistence type="inferred from homology"/>
<evidence type="ECO:0000256" key="7">
    <source>
        <dbReference type="RuleBase" id="RU363037"/>
    </source>
</evidence>
<keyword evidence="5 7" id="KW-0648">Protein biosynthesis</keyword>
<dbReference type="OrthoDB" id="10250478at2759"/>
<dbReference type="GO" id="GO:0004818">
    <property type="term" value="F:glutamate-tRNA ligase activity"/>
    <property type="evidence" value="ECO:0007669"/>
    <property type="project" value="TreeGrafter"/>
</dbReference>
<dbReference type="Pfam" id="PF00749">
    <property type="entry name" value="tRNA-synt_1c"/>
    <property type="match status" value="1"/>
</dbReference>
<keyword evidence="3 7" id="KW-0547">Nucleotide-binding</keyword>
<keyword evidence="11" id="KW-1185">Reference proteome</keyword>
<name>A0A9N9W392_9HYPO</name>
<dbReference type="Proteomes" id="UP000696573">
    <property type="component" value="Unassembled WGS sequence"/>
</dbReference>
<dbReference type="GO" id="GO:0017102">
    <property type="term" value="C:methionyl glutamyl tRNA synthetase complex"/>
    <property type="evidence" value="ECO:0007669"/>
    <property type="project" value="TreeGrafter"/>
</dbReference>
<reference evidence="10" key="1">
    <citation type="submission" date="2021-10" db="EMBL/GenBank/DDBJ databases">
        <authorList>
            <person name="Piombo E."/>
        </authorList>
    </citation>
    <scope>NUCLEOTIDE SEQUENCE</scope>
</reference>
<dbReference type="PANTHER" id="PTHR43097:SF5">
    <property type="entry name" value="GLUTAMATE--TRNA LIGASE"/>
    <property type="match status" value="1"/>
</dbReference>
<dbReference type="SUPFAM" id="SSF50715">
    <property type="entry name" value="Ribosomal protein L25-like"/>
    <property type="match status" value="1"/>
</dbReference>
<evidence type="ECO:0000256" key="1">
    <source>
        <dbReference type="ARBA" id="ARBA00022490"/>
    </source>
</evidence>
<evidence type="ECO:0000259" key="8">
    <source>
        <dbReference type="Pfam" id="PF00749"/>
    </source>
</evidence>
<evidence type="ECO:0000256" key="6">
    <source>
        <dbReference type="ARBA" id="ARBA00023146"/>
    </source>
</evidence>
<gene>
    <name evidence="10" type="ORF">CRHIZ90672A_00016587</name>
</gene>
<dbReference type="Pfam" id="PF03950">
    <property type="entry name" value="tRNA-synt_1c_C"/>
    <property type="match status" value="1"/>
</dbReference>
<comment type="similarity">
    <text evidence="7">Belongs to the class-I aminoacyl-tRNA synthetase family.</text>
</comment>
<keyword evidence="4 7" id="KW-0067">ATP-binding</keyword>
<organism evidence="10 11">
    <name type="scientific">Clonostachys rhizophaga</name>
    <dbReference type="NCBI Taxonomy" id="160324"/>
    <lineage>
        <taxon>Eukaryota</taxon>
        <taxon>Fungi</taxon>
        <taxon>Dikarya</taxon>
        <taxon>Ascomycota</taxon>
        <taxon>Pezizomycotina</taxon>
        <taxon>Sordariomycetes</taxon>
        <taxon>Hypocreomycetidae</taxon>
        <taxon>Hypocreales</taxon>
        <taxon>Bionectriaceae</taxon>
        <taxon>Clonostachys</taxon>
    </lineage>
</organism>
<dbReference type="InterPro" id="IPR020061">
    <property type="entry name" value="Glu_tRNA_lig_a-bdl"/>
</dbReference>
<evidence type="ECO:0000256" key="2">
    <source>
        <dbReference type="ARBA" id="ARBA00022598"/>
    </source>
</evidence>
<evidence type="ECO:0000256" key="5">
    <source>
        <dbReference type="ARBA" id="ARBA00022917"/>
    </source>
</evidence>
<feature type="domain" description="Glutamyl/glutaminyl-tRNA synthetase class Ib catalytic" evidence="8">
    <location>
        <begin position="6"/>
        <end position="64"/>
    </location>
</feature>
<evidence type="ECO:0000313" key="11">
    <source>
        <dbReference type="Proteomes" id="UP000696573"/>
    </source>
</evidence>
<evidence type="ECO:0000313" key="10">
    <source>
        <dbReference type="EMBL" id="CAH0042121.1"/>
    </source>
</evidence>
<evidence type="ECO:0000256" key="3">
    <source>
        <dbReference type="ARBA" id="ARBA00022741"/>
    </source>
</evidence>
<sequence length="175" mass="19253">MLERADTGAVTGWDDTSMLTVAGVRRRDITASAVEDFITKQGPSRNITAMEWGAIWAANKAVINPIAPRYTTVSSKDLVKVTAIGVEAPVMPFTADRLLHPKNKDVRTRKVVFASEMLMDQASVKLMRTGEEITLMGWGNAFMKDISSTENEKSVNMTVELNLGGDFKKTDKKVT</sequence>